<keyword evidence="3" id="KW-1185">Reference proteome</keyword>
<feature type="transmembrane region" description="Helical" evidence="1">
    <location>
        <begin position="102"/>
        <end position="120"/>
    </location>
</feature>
<keyword evidence="1" id="KW-0812">Transmembrane</keyword>
<keyword evidence="1" id="KW-0472">Membrane</keyword>
<accession>A0A2U2XA67</accession>
<feature type="transmembrane region" description="Helical" evidence="1">
    <location>
        <begin position="66"/>
        <end position="82"/>
    </location>
</feature>
<organism evidence="2 3">
    <name type="scientific">Brumimicrobium oceani</name>
    <dbReference type="NCBI Taxonomy" id="2100725"/>
    <lineage>
        <taxon>Bacteria</taxon>
        <taxon>Pseudomonadati</taxon>
        <taxon>Bacteroidota</taxon>
        <taxon>Flavobacteriia</taxon>
        <taxon>Flavobacteriales</taxon>
        <taxon>Crocinitomicaceae</taxon>
        <taxon>Brumimicrobium</taxon>
    </lineage>
</organism>
<proteinExistence type="predicted"/>
<sequence>MYGTSDTNFIIIHAAFGGIAFVSGFISMFAKKGRFLHRKSGLVFFYAMVISALSALLIAILPNHESPFLFAVGVFSLYFVVVGKRALKFKFKNPNLLFDKSIALIMIITSVLMIILPVFLYQKVNIVLSVFGIVGVFSAIKNLRAYKNPERLRKGWLKMHLGNIMGAYISAATAFVVVNQFFPSFYGWFIPGIIGGFFIAYWTKRVESQKLKDSFE</sequence>
<dbReference type="Proteomes" id="UP000245370">
    <property type="component" value="Unassembled WGS sequence"/>
</dbReference>
<dbReference type="EMBL" id="QFRJ01000012">
    <property type="protein sequence ID" value="PWH84672.1"/>
    <property type="molecule type" value="Genomic_DNA"/>
</dbReference>
<reference evidence="2 3" key="2">
    <citation type="submission" date="2018-05" db="EMBL/GenBank/DDBJ databases">
        <authorList>
            <person name="Lanie J.A."/>
            <person name="Ng W.-L."/>
            <person name="Kazmierczak K.M."/>
            <person name="Andrzejewski T.M."/>
            <person name="Davidsen T.M."/>
            <person name="Wayne K.J."/>
            <person name="Tettelin H."/>
            <person name="Glass J.I."/>
            <person name="Rusch D."/>
            <person name="Podicherti R."/>
            <person name="Tsui H.-C.T."/>
            <person name="Winkler M.E."/>
        </authorList>
    </citation>
    <scope>NUCLEOTIDE SEQUENCE [LARGE SCALE GENOMIC DNA]</scope>
    <source>
        <strain evidence="2 3">C305</strain>
    </source>
</reference>
<dbReference type="OrthoDB" id="1162022at2"/>
<feature type="transmembrane region" description="Helical" evidence="1">
    <location>
        <begin position="155"/>
        <end position="178"/>
    </location>
</feature>
<reference evidence="2 3" key="1">
    <citation type="submission" date="2018-05" db="EMBL/GenBank/DDBJ databases">
        <title>Brumimicrobium oceani sp. nov., isolated from coastal sediment.</title>
        <authorList>
            <person name="Kou Y."/>
        </authorList>
    </citation>
    <scope>NUCLEOTIDE SEQUENCE [LARGE SCALE GENOMIC DNA]</scope>
    <source>
        <strain evidence="2 3">C305</strain>
    </source>
</reference>
<comment type="caution">
    <text evidence="2">The sequence shown here is derived from an EMBL/GenBank/DDBJ whole genome shotgun (WGS) entry which is preliminary data.</text>
</comment>
<feature type="transmembrane region" description="Helical" evidence="1">
    <location>
        <begin position="126"/>
        <end position="143"/>
    </location>
</feature>
<keyword evidence="1" id="KW-1133">Transmembrane helix</keyword>
<protein>
    <submittedName>
        <fullName evidence="2">DUF2306 domain-containing protein</fullName>
    </submittedName>
</protein>
<dbReference type="AlphaFoldDB" id="A0A2U2XA67"/>
<name>A0A2U2XA67_9FLAO</name>
<evidence type="ECO:0000313" key="3">
    <source>
        <dbReference type="Proteomes" id="UP000245370"/>
    </source>
</evidence>
<feature type="transmembrane region" description="Helical" evidence="1">
    <location>
        <begin position="184"/>
        <end position="202"/>
    </location>
</feature>
<evidence type="ECO:0000256" key="1">
    <source>
        <dbReference type="SAM" id="Phobius"/>
    </source>
</evidence>
<feature type="transmembrane region" description="Helical" evidence="1">
    <location>
        <begin position="12"/>
        <end position="30"/>
    </location>
</feature>
<evidence type="ECO:0000313" key="2">
    <source>
        <dbReference type="EMBL" id="PWH84672.1"/>
    </source>
</evidence>
<gene>
    <name evidence="2" type="ORF">DIT68_13180</name>
</gene>
<feature type="transmembrane region" description="Helical" evidence="1">
    <location>
        <begin position="42"/>
        <end position="60"/>
    </location>
</feature>